<reference evidence="2 3" key="1">
    <citation type="submission" date="2020-01" db="EMBL/GenBank/DDBJ databases">
        <authorList>
            <person name="Gupta K D."/>
        </authorList>
    </citation>
    <scope>NUCLEOTIDE SEQUENCE [LARGE SCALE GENOMIC DNA]</scope>
</reference>
<evidence type="ECO:0000313" key="2">
    <source>
        <dbReference type="EMBL" id="CAA7265977.1"/>
    </source>
</evidence>
<evidence type="ECO:0000256" key="1">
    <source>
        <dbReference type="SAM" id="MobiDB-lite"/>
    </source>
</evidence>
<dbReference type="EMBL" id="CACVBS010000051">
    <property type="protein sequence ID" value="CAA7265977.1"/>
    <property type="molecule type" value="Genomic_DNA"/>
</dbReference>
<feature type="region of interest" description="Disordered" evidence="1">
    <location>
        <begin position="153"/>
        <end position="213"/>
    </location>
</feature>
<dbReference type="Proteomes" id="UP000467700">
    <property type="component" value="Unassembled WGS sequence"/>
</dbReference>
<name>A0A8S0WMG5_CYCAE</name>
<feature type="region of interest" description="Disordered" evidence="1">
    <location>
        <begin position="58"/>
        <end position="140"/>
    </location>
</feature>
<keyword evidence="3" id="KW-1185">Reference proteome</keyword>
<feature type="compositionally biased region" description="Polar residues" evidence="1">
    <location>
        <begin position="124"/>
        <end position="140"/>
    </location>
</feature>
<accession>A0A8S0WMG5</accession>
<gene>
    <name evidence="2" type="ORF">AAE3_LOCUS8193</name>
</gene>
<dbReference type="AlphaFoldDB" id="A0A8S0WMG5"/>
<organism evidence="2 3">
    <name type="scientific">Cyclocybe aegerita</name>
    <name type="common">Black poplar mushroom</name>
    <name type="synonym">Agrocybe aegerita</name>
    <dbReference type="NCBI Taxonomy" id="1973307"/>
    <lineage>
        <taxon>Eukaryota</taxon>
        <taxon>Fungi</taxon>
        <taxon>Dikarya</taxon>
        <taxon>Basidiomycota</taxon>
        <taxon>Agaricomycotina</taxon>
        <taxon>Agaricomycetes</taxon>
        <taxon>Agaricomycetidae</taxon>
        <taxon>Agaricales</taxon>
        <taxon>Agaricineae</taxon>
        <taxon>Bolbitiaceae</taxon>
        <taxon>Cyclocybe</taxon>
    </lineage>
</organism>
<sequence length="213" mass="22842">MATRRRIGVSIATTEAARRQLMQPVPCWEKLWVTPSGITSGSSTLKVYKWVKTEKVQQFSDDEGEVDEPLAPLPDEPEVVEGDDDLEQDEPKNEATQVVKDLDMDTAQDEPPSKLPSPKPQLMIVQSGSELESHSHTSGLDASLNLLDTAMDVGDEEGKKGGDDNGLELDISGLGPDGLQLEGAHNLSQLDGPDGLMGGSLMDGTTDPFAETS</sequence>
<feature type="compositionally biased region" description="Acidic residues" evidence="1">
    <location>
        <begin position="75"/>
        <end position="88"/>
    </location>
</feature>
<dbReference type="OrthoDB" id="2595509at2759"/>
<proteinExistence type="predicted"/>
<comment type="caution">
    <text evidence="2">The sequence shown here is derived from an EMBL/GenBank/DDBJ whole genome shotgun (WGS) entry which is preliminary data.</text>
</comment>
<protein>
    <submittedName>
        <fullName evidence="2">Uncharacterized protein</fullName>
    </submittedName>
</protein>
<evidence type="ECO:0000313" key="3">
    <source>
        <dbReference type="Proteomes" id="UP000467700"/>
    </source>
</evidence>